<evidence type="ECO:0000313" key="3">
    <source>
        <dbReference type="EMBL" id="KZS92783.1"/>
    </source>
</evidence>
<feature type="region of interest" description="Disordered" evidence="1">
    <location>
        <begin position="75"/>
        <end position="113"/>
    </location>
</feature>
<proteinExistence type="predicted"/>
<feature type="compositionally biased region" description="Low complexity" evidence="1">
    <location>
        <begin position="75"/>
        <end position="92"/>
    </location>
</feature>
<evidence type="ECO:0000256" key="2">
    <source>
        <dbReference type="SAM" id="Phobius"/>
    </source>
</evidence>
<dbReference type="Proteomes" id="UP000076722">
    <property type="component" value="Unassembled WGS sequence"/>
</dbReference>
<accession>A0A164TZR2</accession>
<keyword evidence="4" id="KW-1185">Reference proteome</keyword>
<keyword evidence="2" id="KW-0812">Transmembrane</keyword>
<dbReference type="EMBL" id="KV419409">
    <property type="protein sequence ID" value="KZS92783.1"/>
    <property type="molecule type" value="Genomic_DNA"/>
</dbReference>
<keyword evidence="2" id="KW-1133">Transmembrane helix</keyword>
<organism evidence="3 4">
    <name type="scientific">Sistotremastrum niveocremeum HHB9708</name>
    <dbReference type="NCBI Taxonomy" id="1314777"/>
    <lineage>
        <taxon>Eukaryota</taxon>
        <taxon>Fungi</taxon>
        <taxon>Dikarya</taxon>
        <taxon>Basidiomycota</taxon>
        <taxon>Agaricomycotina</taxon>
        <taxon>Agaricomycetes</taxon>
        <taxon>Sistotremastrales</taxon>
        <taxon>Sistotremastraceae</taxon>
        <taxon>Sertulicium</taxon>
        <taxon>Sertulicium niveocremeum</taxon>
    </lineage>
</organism>
<reference evidence="3 4" key="1">
    <citation type="journal article" date="2016" name="Mol. Biol. Evol.">
        <title>Comparative Genomics of Early-Diverging Mushroom-Forming Fungi Provides Insights into the Origins of Lignocellulose Decay Capabilities.</title>
        <authorList>
            <person name="Nagy L.G."/>
            <person name="Riley R."/>
            <person name="Tritt A."/>
            <person name="Adam C."/>
            <person name="Daum C."/>
            <person name="Floudas D."/>
            <person name="Sun H."/>
            <person name="Yadav J.S."/>
            <person name="Pangilinan J."/>
            <person name="Larsson K.H."/>
            <person name="Matsuura K."/>
            <person name="Barry K."/>
            <person name="Labutti K."/>
            <person name="Kuo R."/>
            <person name="Ohm R.A."/>
            <person name="Bhattacharya S.S."/>
            <person name="Shirouzu T."/>
            <person name="Yoshinaga Y."/>
            <person name="Martin F.M."/>
            <person name="Grigoriev I.V."/>
            <person name="Hibbett D.S."/>
        </authorList>
    </citation>
    <scope>NUCLEOTIDE SEQUENCE [LARGE SCALE GENOMIC DNA]</scope>
    <source>
        <strain evidence="3 4">HHB9708</strain>
    </source>
</reference>
<feature type="transmembrane region" description="Helical" evidence="2">
    <location>
        <begin position="16"/>
        <end position="36"/>
    </location>
</feature>
<gene>
    <name evidence="3" type="ORF">SISNIDRAFT_455410</name>
</gene>
<evidence type="ECO:0000313" key="4">
    <source>
        <dbReference type="Proteomes" id="UP000076722"/>
    </source>
</evidence>
<evidence type="ECO:0000256" key="1">
    <source>
        <dbReference type="SAM" id="MobiDB-lite"/>
    </source>
</evidence>
<keyword evidence="2" id="KW-0472">Membrane</keyword>
<protein>
    <submittedName>
        <fullName evidence="3">Uncharacterized protein</fullName>
    </submittedName>
</protein>
<dbReference type="AlphaFoldDB" id="A0A164TZR2"/>
<sequence>MKHPEIDPVLNQKMRFSTAIICSALYLGAIVLTTPLPQNSATATVCHEQETTCLAGAFSQATCAQELQACLAATGNTSGSASASDTSGTASTLKANDDDRGESLAQGLIRGSK</sequence>
<name>A0A164TZR2_9AGAM</name>